<sequence>MTASGFSMDTSLDDRPAMAAAARQDGNGPRVIVIGSGIAGLTAAYRLGQAGMHVTVLEAAETVGGRMGDRREGDIVFNSGARLVYPFGGAFNRLVADLALGDALVPLRRLSARCVTTKGDHLIELMPTVRSLATPGLHLGERVAMVRHALRMRSQRDRVDPDWAISALDVDPEADRLNLADYIRREIGPNAMSYLVEPVFRATRSFNPDALSTLFYRTTVPHLIGEDTVHTLKGGMGQVCRTLAGLLDVRTGTRVTSVEHQRDGDELRLRVTLANGDALTADHVVCAVQGSLARELIRTPQAIERQMLANVHYNALGVVHYGFAKSLPAQMQFASRDVGSRIATFQQTPAAPDQGRPLTQVYCQLAPEAVDEAIRRGCTGELDVLLREELRARIPDFDRQVVAVVNQWIPRMLPLFAPGYGGRLRAFWRWQEAPAQASGRPVVYCGDWTSQALLTGACASGERAARIVLARSQVVSGRAQS</sequence>
<dbReference type="Gene3D" id="3.50.50.60">
    <property type="entry name" value="FAD/NAD(P)-binding domain"/>
    <property type="match status" value="1"/>
</dbReference>
<dbReference type="EC" id="1.3.3.4" evidence="2"/>
<proteinExistence type="predicted"/>
<reference evidence="2 3" key="1">
    <citation type="submission" date="2019-06" db="EMBL/GenBank/DDBJ databases">
        <title>Evolution of Burkholderia multivorans in the lungs of Cystic Fibrosis patients.</title>
        <authorList>
            <person name="Moreira L.M."/>
        </authorList>
    </citation>
    <scope>NUCLEOTIDE SEQUENCE [LARGE SCALE GENOMIC DNA]</scope>
    <source>
        <strain evidence="2 3">VC13239</strain>
    </source>
</reference>
<dbReference type="InterPro" id="IPR036188">
    <property type="entry name" value="FAD/NAD-bd_sf"/>
</dbReference>
<dbReference type="InterPro" id="IPR050464">
    <property type="entry name" value="Zeta_carotene_desat/Oxidored"/>
</dbReference>
<evidence type="ECO:0000313" key="3">
    <source>
        <dbReference type="Proteomes" id="UP001248067"/>
    </source>
</evidence>
<gene>
    <name evidence="2" type="primary">hemY</name>
    <name evidence="2" type="ORF">FEQ00_03573</name>
</gene>
<name>A0ABU2E604_9BURK</name>
<protein>
    <submittedName>
        <fullName evidence="2">Protoporphyrinogen oxidase</fullName>
        <ecNumber evidence="2">1.3.3.4</ecNumber>
    </submittedName>
</protein>
<keyword evidence="2" id="KW-0560">Oxidoreductase</keyword>
<dbReference type="GO" id="GO:0004729">
    <property type="term" value="F:oxygen-dependent protoporphyrinogen oxidase activity"/>
    <property type="evidence" value="ECO:0007669"/>
    <property type="project" value="UniProtKB-EC"/>
</dbReference>
<comment type="caution">
    <text evidence="2">The sequence shown here is derived from an EMBL/GenBank/DDBJ whole genome shotgun (WGS) entry which is preliminary data.</text>
</comment>
<evidence type="ECO:0000259" key="1">
    <source>
        <dbReference type="Pfam" id="PF01593"/>
    </source>
</evidence>
<keyword evidence="3" id="KW-1185">Reference proteome</keyword>
<dbReference type="Proteomes" id="UP001248067">
    <property type="component" value="Unassembled WGS sequence"/>
</dbReference>
<feature type="domain" description="Amine oxidase" evidence="1">
    <location>
        <begin position="38"/>
        <end position="469"/>
    </location>
</feature>
<organism evidence="2 3">
    <name type="scientific">Burkholderia pseudomultivorans</name>
    <dbReference type="NCBI Taxonomy" id="1207504"/>
    <lineage>
        <taxon>Bacteria</taxon>
        <taxon>Pseudomonadati</taxon>
        <taxon>Pseudomonadota</taxon>
        <taxon>Betaproteobacteria</taxon>
        <taxon>Burkholderiales</taxon>
        <taxon>Burkholderiaceae</taxon>
        <taxon>Burkholderia</taxon>
        <taxon>Burkholderia cepacia complex</taxon>
    </lineage>
</organism>
<dbReference type="PANTHER" id="PTHR42923">
    <property type="entry name" value="PROTOPORPHYRINOGEN OXIDASE"/>
    <property type="match status" value="1"/>
</dbReference>
<accession>A0ABU2E604</accession>
<evidence type="ECO:0000313" key="2">
    <source>
        <dbReference type="EMBL" id="MDR8755144.1"/>
    </source>
</evidence>
<dbReference type="Pfam" id="PF01593">
    <property type="entry name" value="Amino_oxidase"/>
    <property type="match status" value="1"/>
</dbReference>
<dbReference type="InterPro" id="IPR002937">
    <property type="entry name" value="Amino_oxidase"/>
</dbReference>
<dbReference type="SUPFAM" id="SSF51905">
    <property type="entry name" value="FAD/NAD(P)-binding domain"/>
    <property type="match status" value="1"/>
</dbReference>
<dbReference type="EMBL" id="VJSY01000025">
    <property type="protein sequence ID" value="MDR8755144.1"/>
    <property type="molecule type" value="Genomic_DNA"/>
</dbReference>